<dbReference type="PIRSF" id="PIRSF026671">
    <property type="entry name" value="AA_dipeptidase"/>
    <property type="match status" value="1"/>
</dbReference>
<evidence type="ECO:0000256" key="10">
    <source>
        <dbReference type="PIRNR" id="PIRNR026671"/>
    </source>
</evidence>
<keyword evidence="2 9" id="KW-0645">Protease</keyword>
<sequence>MGEDMKLLWALLACIPAVCTADDLHQRPKDFVNLRTIAPEIQYDLRYFTEHNFVGRRIENYDAPVCLLTHQAAQALKSVQERLLPMGLTLKVYDCYRPQSAVDDFARWAKNLSSTEMRTEFYPEVEKSRLFSDGYIAYRSGHSRGSTVDLTIVPADSQIPAYDAKREQVSCTSPASQRAPDNSMDFGTGFDCFSPLSHPDSQGVSPQQRANRLLLQSLMVQAGFRPLDTEWWHFTLAKEPYPDTYFDFPVVD</sequence>
<evidence type="ECO:0000256" key="6">
    <source>
        <dbReference type="ARBA" id="ARBA00022997"/>
    </source>
</evidence>
<dbReference type="Pfam" id="PF01427">
    <property type="entry name" value="Peptidase_M15"/>
    <property type="match status" value="2"/>
</dbReference>
<keyword evidence="5 9" id="KW-0862">Zinc</keyword>
<evidence type="ECO:0000256" key="9">
    <source>
        <dbReference type="HAMAP-Rule" id="MF_01924"/>
    </source>
</evidence>
<evidence type="ECO:0000256" key="2">
    <source>
        <dbReference type="ARBA" id="ARBA00022670"/>
    </source>
</evidence>
<protein>
    <recommendedName>
        <fullName evidence="9 10">D-alanyl-D-alanine dipeptidase</fullName>
        <shortName evidence="9 10">D-Ala-D-Ala dipeptidase</shortName>
        <ecNumber evidence="9 10">3.4.13.22</ecNumber>
    </recommendedName>
</protein>
<dbReference type="Proteomes" id="UP000035086">
    <property type="component" value="Chromosome"/>
</dbReference>
<feature type="active site" description="Proton donor/acceptor" evidence="9">
    <location>
        <position position="230"/>
    </location>
</feature>
<dbReference type="PANTHER" id="PTHR43126:SF1">
    <property type="entry name" value="D-ALANYL-D-ALANINE DIPEPTIDASE"/>
    <property type="match status" value="1"/>
</dbReference>
<accession>A0ABM5RZ67</accession>
<keyword evidence="3 9" id="KW-0479">Metal-binding</keyword>
<feature type="binding site" evidence="9">
    <location>
        <position position="142"/>
    </location>
    <ligand>
        <name>Zn(2+)</name>
        <dbReference type="ChEBI" id="CHEBI:29105"/>
        <note>catalytic</note>
    </ligand>
</feature>
<evidence type="ECO:0000256" key="4">
    <source>
        <dbReference type="ARBA" id="ARBA00022801"/>
    </source>
</evidence>
<organism evidence="11 12">
    <name type="scientific">Pandoraea pulmonicola</name>
    <dbReference type="NCBI Taxonomy" id="93221"/>
    <lineage>
        <taxon>Bacteria</taxon>
        <taxon>Pseudomonadati</taxon>
        <taxon>Pseudomonadota</taxon>
        <taxon>Betaproteobacteria</taxon>
        <taxon>Burkholderiales</taxon>
        <taxon>Burkholderiaceae</taxon>
        <taxon>Pandoraea</taxon>
    </lineage>
</organism>
<dbReference type="EMBL" id="CP010310">
    <property type="protein sequence ID" value="AJC20733.1"/>
    <property type="molecule type" value="Genomic_DNA"/>
</dbReference>
<evidence type="ECO:0000313" key="11">
    <source>
        <dbReference type="EMBL" id="AJC20733.1"/>
    </source>
</evidence>
<reference evidence="11" key="1">
    <citation type="submission" date="2016-11" db="EMBL/GenBank/DDBJ databases">
        <title>Complete Genome Sequencing of Pandoraea pulmonicola DSM 16583.</title>
        <authorList>
            <person name="Chan K.-G."/>
        </authorList>
    </citation>
    <scope>NUCLEOTIDE SEQUENCE</scope>
    <source>
        <strain evidence="11">DSM 16583</strain>
    </source>
</reference>
<dbReference type="Gene3D" id="3.30.1380.10">
    <property type="match status" value="1"/>
</dbReference>
<name>A0ABM5RZ67_PANPU</name>
<comment type="catalytic activity">
    <reaction evidence="1 9 10">
        <text>D-alanyl-D-alanine + H2O = 2 D-alanine</text>
        <dbReference type="Rhea" id="RHEA:20661"/>
        <dbReference type="ChEBI" id="CHEBI:15377"/>
        <dbReference type="ChEBI" id="CHEBI:57416"/>
        <dbReference type="ChEBI" id="CHEBI:57822"/>
        <dbReference type="EC" id="3.4.13.22"/>
    </reaction>
</comment>
<comment type="similarity">
    <text evidence="9 10">Belongs to the peptidase M15D family.</text>
</comment>
<dbReference type="InterPro" id="IPR009045">
    <property type="entry name" value="Zn_M74/Hedgehog-like"/>
</dbReference>
<evidence type="ECO:0000256" key="1">
    <source>
        <dbReference type="ARBA" id="ARBA00001362"/>
    </source>
</evidence>
<dbReference type="PANTHER" id="PTHR43126">
    <property type="entry name" value="D-ALANYL-D-ALANINE DIPEPTIDASE"/>
    <property type="match status" value="1"/>
</dbReference>
<comment type="function">
    <text evidence="9 10">Catalyzes hydrolysis of the D-alanyl-D-alanine dipeptide.</text>
</comment>
<feature type="binding site" evidence="9">
    <location>
        <position position="149"/>
    </location>
    <ligand>
        <name>Zn(2+)</name>
        <dbReference type="ChEBI" id="CHEBI:29105"/>
        <note>catalytic</note>
    </ligand>
</feature>
<dbReference type="SUPFAM" id="SSF55166">
    <property type="entry name" value="Hedgehog/DD-peptidase"/>
    <property type="match status" value="1"/>
</dbReference>
<evidence type="ECO:0000313" key="12">
    <source>
        <dbReference type="Proteomes" id="UP000035086"/>
    </source>
</evidence>
<evidence type="ECO:0000256" key="7">
    <source>
        <dbReference type="ARBA" id="ARBA00023049"/>
    </source>
</evidence>
<keyword evidence="8 10" id="KW-0961">Cell wall biogenesis/degradation</keyword>
<dbReference type="HAMAP" id="MF_01924">
    <property type="entry name" value="A_A_dipeptidase"/>
    <property type="match status" value="1"/>
</dbReference>
<dbReference type="CDD" id="cd14817">
    <property type="entry name" value="D-Ala-D-Ala_dipeptidase_VanX"/>
    <property type="match status" value="1"/>
</dbReference>
<feature type="binding site" evidence="9">
    <location>
        <position position="233"/>
    </location>
    <ligand>
        <name>Zn(2+)</name>
        <dbReference type="ChEBI" id="CHEBI:29105"/>
        <note>catalytic</note>
    </ligand>
</feature>
<gene>
    <name evidence="9" type="primary">ddpX</name>
    <name evidence="11" type="ORF">RO07_10090</name>
</gene>
<keyword evidence="7 9" id="KW-0482">Metalloprotease</keyword>
<dbReference type="EC" id="3.4.13.22" evidence="9 10"/>
<evidence type="ECO:0000256" key="3">
    <source>
        <dbReference type="ARBA" id="ARBA00022723"/>
    </source>
</evidence>
<feature type="site" description="Transition state stabilizer" evidence="9">
    <location>
        <position position="97"/>
    </location>
</feature>
<keyword evidence="4 9" id="KW-0378">Hydrolase</keyword>
<keyword evidence="6 9" id="KW-0224">Dipeptidase</keyword>
<keyword evidence="12" id="KW-1185">Reference proteome</keyword>
<dbReference type="InterPro" id="IPR000755">
    <property type="entry name" value="A_A_dipeptidase"/>
</dbReference>
<evidence type="ECO:0000256" key="8">
    <source>
        <dbReference type="ARBA" id="ARBA00023316"/>
    </source>
</evidence>
<evidence type="ECO:0000256" key="5">
    <source>
        <dbReference type="ARBA" id="ARBA00022833"/>
    </source>
</evidence>
<comment type="cofactor">
    <cofactor evidence="9">
        <name>Zn(2+)</name>
        <dbReference type="ChEBI" id="CHEBI:29105"/>
    </cofactor>
    <text evidence="9">Binds 1 zinc ion per subunit.</text>
</comment>
<proteinExistence type="inferred from homology"/>